<dbReference type="NCBIfam" id="TIGR04057">
    <property type="entry name" value="SusC_RagA_signa"/>
    <property type="match status" value="1"/>
</dbReference>
<evidence type="ECO:0000256" key="2">
    <source>
        <dbReference type="ARBA" id="ARBA00022448"/>
    </source>
</evidence>
<dbReference type="Gene3D" id="2.40.170.20">
    <property type="entry name" value="TonB-dependent receptor, beta-barrel domain"/>
    <property type="match status" value="1"/>
</dbReference>
<dbReference type="InterPro" id="IPR039426">
    <property type="entry name" value="TonB-dep_rcpt-like"/>
</dbReference>
<dbReference type="Gene3D" id="2.170.130.10">
    <property type="entry name" value="TonB-dependent receptor, plug domain"/>
    <property type="match status" value="1"/>
</dbReference>
<keyword evidence="6 7" id="KW-0998">Cell outer membrane</keyword>
<evidence type="ECO:0000313" key="10">
    <source>
        <dbReference type="Proteomes" id="UP000284434"/>
    </source>
</evidence>
<evidence type="ECO:0000313" key="9">
    <source>
        <dbReference type="EMBL" id="RGY06209.1"/>
    </source>
</evidence>
<keyword evidence="5 7" id="KW-0472">Membrane</keyword>
<dbReference type="InterPro" id="IPR036942">
    <property type="entry name" value="Beta-barrel_TonB_sf"/>
</dbReference>
<comment type="subcellular location">
    <subcellularLocation>
        <location evidence="1 7">Cell outer membrane</location>
        <topology evidence="1 7">Multi-pass membrane protein</topology>
    </subcellularLocation>
</comment>
<reference evidence="9 10" key="1">
    <citation type="submission" date="2018-08" db="EMBL/GenBank/DDBJ databases">
        <title>A genome reference for cultivated species of the human gut microbiota.</title>
        <authorList>
            <person name="Zou Y."/>
            <person name="Xue W."/>
            <person name="Luo G."/>
        </authorList>
    </citation>
    <scope>NUCLEOTIDE SEQUENCE [LARGE SCALE GENOMIC DNA]</scope>
    <source>
        <strain evidence="9 10">OF03-11</strain>
    </source>
</reference>
<dbReference type="Pfam" id="PF07715">
    <property type="entry name" value="Plug"/>
    <property type="match status" value="1"/>
</dbReference>
<evidence type="ECO:0000259" key="8">
    <source>
        <dbReference type="Pfam" id="PF07715"/>
    </source>
</evidence>
<dbReference type="Proteomes" id="UP000284434">
    <property type="component" value="Unassembled WGS sequence"/>
</dbReference>
<gene>
    <name evidence="9" type="ORF">DXA53_10110</name>
</gene>
<dbReference type="InterPro" id="IPR023996">
    <property type="entry name" value="TonB-dep_OMP_SusC/RagA"/>
</dbReference>
<dbReference type="InterPro" id="IPR023997">
    <property type="entry name" value="TonB-dep_OMP_SusC/RagA_CS"/>
</dbReference>
<dbReference type="AlphaFoldDB" id="A0A413IBH4"/>
<keyword evidence="3 7" id="KW-1134">Transmembrane beta strand</keyword>
<dbReference type="SUPFAM" id="SSF49464">
    <property type="entry name" value="Carboxypeptidase regulatory domain-like"/>
    <property type="match status" value="1"/>
</dbReference>
<accession>A0A413IBH4</accession>
<dbReference type="NCBIfam" id="TIGR04056">
    <property type="entry name" value="OMP_RagA_SusC"/>
    <property type="match status" value="1"/>
</dbReference>
<protein>
    <submittedName>
        <fullName evidence="9">SusC/RagA family TonB-linked outer membrane protein</fullName>
    </submittedName>
</protein>
<evidence type="ECO:0000256" key="1">
    <source>
        <dbReference type="ARBA" id="ARBA00004571"/>
    </source>
</evidence>
<evidence type="ECO:0000256" key="7">
    <source>
        <dbReference type="PROSITE-ProRule" id="PRU01360"/>
    </source>
</evidence>
<dbReference type="PROSITE" id="PS52016">
    <property type="entry name" value="TONB_DEPENDENT_REC_3"/>
    <property type="match status" value="1"/>
</dbReference>
<name>A0A413IBH4_9BACT</name>
<keyword evidence="2 7" id="KW-0813">Transport</keyword>
<feature type="domain" description="TonB-dependent receptor plug" evidence="8">
    <location>
        <begin position="225"/>
        <end position="341"/>
    </location>
</feature>
<dbReference type="EMBL" id="QSCO01000013">
    <property type="protein sequence ID" value="RGY06209.1"/>
    <property type="molecule type" value="Genomic_DNA"/>
</dbReference>
<evidence type="ECO:0000256" key="6">
    <source>
        <dbReference type="ARBA" id="ARBA00023237"/>
    </source>
</evidence>
<comment type="caution">
    <text evidence="9">The sequence shown here is derived from an EMBL/GenBank/DDBJ whole genome shotgun (WGS) entry which is preliminary data.</text>
</comment>
<dbReference type="Gene3D" id="2.60.40.1120">
    <property type="entry name" value="Carboxypeptidase-like, regulatory domain"/>
    <property type="match status" value="1"/>
</dbReference>
<evidence type="ECO:0000256" key="5">
    <source>
        <dbReference type="ARBA" id="ARBA00023136"/>
    </source>
</evidence>
<dbReference type="SUPFAM" id="SSF56935">
    <property type="entry name" value="Porins"/>
    <property type="match status" value="1"/>
</dbReference>
<dbReference type="InterPro" id="IPR037066">
    <property type="entry name" value="Plug_dom_sf"/>
</dbReference>
<dbReference type="InterPro" id="IPR012910">
    <property type="entry name" value="Plug_dom"/>
</dbReference>
<evidence type="ECO:0000256" key="4">
    <source>
        <dbReference type="ARBA" id="ARBA00022692"/>
    </source>
</evidence>
<comment type="similarity">
    <text evidence="7">Belongs to the TonB-dependent receptor family.</text>
</comment>
<dbReference type="Pfam" id="PF13715">
    <property type="entry name" value="CarbopepD_reg_2"/>
    <property type="match status" value="1"/>
</dbReference>
<proteinExistence type="inferred from homology"/>
<dbReference type="InterPro" id="IPR008969">
    <property type="entry name" value="CarboxyPept-like_regulatory"/>
</dbReference>
<evidence type="ECO:0000256" key="3">
    <source>
        <dbReference type="ARBA" id="ARBA00022452"/>
    </source>
</evidence>
<keyword evidence="4 7" id="KW-0812">Transmembrane</keyword>
<sequence>MKKNGIRCLLFQRRWLKTYLMMKFLILFLCISSFQLSANVYSQIAKVSLEVKNASLEQVIQLLEKESGYIFLYEDAQIEQVQDLELNFKDEDLKVVLDECLQNSGLTYKLMNHTIVISRKNINDQVRMTPTKLLLQGIVKDADGHVLPGVAVVLKETTLGVATDVEGRFTIELPKADSIVLVFSFVGMQTKEVKWRGEKELNVVLEEAIAEMDEVVITGYFQRKKDSYTGAATTFSGEKLREISTGNILSALSTIDPSFKLMEDITAGSDPNHIPEFQIHGSGNLKSDYENSPNMPTFILDGFEVSAEKIFDLDPNRVSSITVLKDAAATAIYGSRAANGVVVVETKAPEMGELRVSYHFSGDFNFADLSDYNLMNASEKLEYEQLAGLYSHPNIGMKEELQEAYNERLKLVQQGVNTDWMKKPIHALGFSHKHSLLLEGGDARLRYGLDLNYQNKTGIMKGSGRQNIGIGIKLQYRYKNLRFMNNLTYDHVKQKDSPYGTFSDYTYMNPYLYPYDENGHIKQVLKIGDGEEYALNPLYNASLGTKFETTYQNFIDNFSVEWDVLEGLKLKAAVSLNKKMTVEDRFLPAGHNSFYEKDLKGSYEKKVTDDFSYDANVMAAYTKEVNRHLFNATFVWNIKETKNDLFTTTAYNFPNDKMDHIGMGVEYQDGDKPSGDYEVSRLMGVVGNFNYGYDNRYLVDFSVRSDGSSVYGSSKRWGTFGSVGVAWNLHHEKWLAENPYVNELKIRGSWGTTGGQNFYPFQAMMMYSYKESAIDGLTYDDYIGALLKAFGNPDLKWQQTEKLNVGVDFTLLNSRLSGYFNIYKDVSKSVLIDVLLAPSVGFASYKDNLGEIENKGLELNLRGVLLKDADRRMQWDVFFNIVKNKNRLMKLNDALAAYNKSQDDEMNGEIEEGKTRAPMVRYQEGKSINMIWANESIGIDPNTGEEVFIALNGDKVNKWSTDNYKPLGCSDPKFEGNFGTMFMYKGFQLNAYFRYSYGADVYNQTLVDKVENVDPKENADRRVLYDRWKTPGDVAKFKAISNTEATMPTSRFIEQENYITLSSLNLSYQFDAGRLRHYGIERLKLSLIGNDVFRASTVKMERGTSYPFARNYSVALQVTF</sequence>
<dbReference type="GO" id="GO:0009279">
    <property type="term" value="C:cell outer membrane"/>
    <property type="evidence" value="ECO:0007669"/>
    <property type="project" value="UniProtKB-SubCell"/>
</dbReference>
<organism evidence="9 10">
    <name type="scientific">Odoribacter splanchnicus</name>
    <dbReference type="NCBI Taxonomy" id="28118"/>
    <lineage>
        <taxon>Bacteria</taxon>
        <taxon>Pseudomonadati</taxon>
        <taxon>Bacteroidota</taxon>
        <taxon>Bacteroidia</taxon>
        <taxon>Bacteroidales</taxon>
        <taxon>Odoribacteraceae</taxon>
        <taxon>Odoribacter</taxon>
    </lineage>
</organism>